<dbReference type="Gene3D" id="3.30.980.10">
    <property type="entry name" value="Threonyl-trna Synthetase, Chain A, domain 2"/>
    <property type="match status" value="1"/>
</dbReference>
<evidence type="ECO:0000256" key="5">
    <source>
        <dbReference type="ARBA" id="ARBA00022833"/>
    </source>
</evidence>
<organism evidence="8 9">
    <name type="scientific">Pseudomonas syringae pv. apii</name>
    <dbReference type="NCBI Taxonomy" id="81036"/>
    <lineage>
        <taxon>Bacteria</taxon>
        <taxon>Pseudomonadati</taxon>
        <taxon>Pseudomonadota</taxon>
        <taxon>Gammaproteobacteria</taxon>
        <taxon>Pseudomonadales</taxon>
        <taxon>Pseudomonadaceae</taxon>
        <taxon>Pseudomonas</taxon>
    </lineage>
</organism>
<proteinExistence type="predicted"/>
<reference evidence="8 9" key="1">
    <citation type="submission" date="2018-08" db="EMBL/GenBank/DDBJ databases">
        <title>Recombination of ecologically and evolutionarily significant loci maintains genetic cohesion in the Pseudomonas syringae species complex.</title>
        <authorList>
            <person name="Dillon M."/>
            <person name="Thakur S."/>
            <person name="Almeida R.N.D."/>
            <person name="Weir B.S."/>
            <person name="Guttman D.S."/>
        </authorList>
    </citation>
    <scope>NUCLEOTIDE SEQUENCE [LARGE SCALE GENOMIC DNA]</scope>
    <source>
        <strain evidence="8 9">1089_5</strain>
    </source>
</reference>
<keyword evidence="5" id="KW-0862">Zinc</keyword>
<keyword evidence="8" id="KW-0436">Ligase</keyword>
<evidence type="ECO:0000259" key="7">
    <source>
        <dbReference type="PROSITE" id="PS50860"/>
    </source>
</evidence>
<comment type="caution">
    <text evidence="8">The sequence shown here is derived from an EMBL/GenBank/DDBJ whole genome shotgun (WGS) entry which is preliminary data.</text>
</comment>
<evidence type="ECO:0000313" key="9">
    <source>
        <dbReference type="Proteomes" id="UP000278062"/>
    </source>
</evidence>
<dbReference type="GO" id="GO:0005737">
    <property type="term" value="C:cytoplasm"/>
    <property type="evidence" value="ECO:0007669"/>
    <property type="project" value="UniProtKB-SubCell"/>
</dbReference>
<dbReference type="GO" id="GO:0005524">
    <property type="term" value="F:ATP binding"/>
    <property type="evidence" value="ECO:0007669"/>
    <property type="project" value="InterPro"/>
</dbReference>
<dbReference type="GO" id="GO:0046872">
    <property type="term" value="F:metal ion binding"/>
    <property type="evidence" value="ECO:0007669"/>
    <property type="project" value="UniProtKB-KW"/>
</dbReference>
<feature type="domain" description="Alanyl-transfer RNA synthetases family profile" evidence="7">
    <location>
        <begin position="1"/>
        <end position="260"/>
    </location>
</feature>
<comment type="subcellular location">
    <subcellularLocation>
        <location evidence="2">Cytoplasm</location>
    </subcellularLocation>
</comment>
<dbReference type="SMART" id="SM00863">
    <property type="entry name" value="tRNA_SAD"/>
    <property type="match status" value="1"/>
</dbReference>
<dbReference type="Pfam" id="PF01411">
    <property type="entry name" value="tRNA-synt_2c"/>
    <property type="match status" value="1"/>
</dbReference>
<evidence type="ECO:0000256" key="4">
    <source>
        <dbReference type="ARBA" id="ARBA00022723"/>
    </source>
</evidence>
<dbReference type="InterPro" id="IPR018165">
    <property type="entry name" value="Ala-tRNA-synth_IIc_core"/>
</dbReference>
<dbReference type="GO" id="GO:0003676">
    <property type="term" value="F:nucleic acid binding"/>
    <property type="evidence" value="ECO:0007669"/>
    <property type="project" value="InterPro"/>
</dbReference>
<dbReference type="AlphaFoldDB" id="A0A3M3S2H5"/>
<evidence type="ECO:0000256" key="1">
    <source>
        <dbReference type="ARBA" id="ARBA00001947"/>
    </source>
</evidence>
<dbReference type="GO" id="GO:0004813">
    <property type="term" value="F:alanine-tRNA ligase activity"/>
    <property type="evidence" value="ECO:0007669"/>
    <property type="project" value="InterPro"/>
</dbReference>
<dbReference type="GO" id="GO:0002161">
    <property type="term" value="F:aminoacyl-tRNA deacylase activity"/>
    <property type="evidence" value="ECO:0007669"/>
    <property type="project" value="UniProtKB-ARBA"/>
</dbReference>
<keyword evidence="8" id="KW-0030">Aminoacyl-tRNA synthetase</keyword>
<gene>
    <name evidence="8" type="ORF">ALQ49_02404</name>
</gene>
<dbReference type="SUPFAM" id="SSF55186">
    <property type="entry name" value="ThrRS/AlaRS common domain"/>
    <property type="match status" value="1"/>
</dbReference>
<accession>A0A3M3S2H5</accession>
<dbReference type="SUPFAM" id="SSF50447">
    <property type="entry name" value="Translation proteins"/>
    <property type="match status" value="1"/>
</dbReference>
<dbReference type="GO" id="GO:0006419">
    <property type="term" value="P:alanyl-tRNA aminoacylation"/>
    <property type="evidence" value="ECO:0007669"/>
    <property type="project" value="InterPro"/>
</dbReference>
<dbReference type="PROSITE" id="PS50860">
    <property type="entry name" value="AA_TRNA_LIGASE_II_ALA"/>
    <property type="match status" value="1"/>
</dbReference>
<evidence type="ECO:0000256" key="6">
    <source>
        <dbReference type="ARBA" id="ARBA00032577"/>
    </source>
</evidence>
<dbReference type="Pfam" id="PF07973">
    <property type="entry name" value="tRNA_SAD"/>
    <property type="match status" value="1"/>
</dbReference>
<dbReference type="Proteomes" id="UP000278062">
    <property type="component" value="Unassembled WGS sequence"/>
</dbReference>
<sequence>MFDTIYGSSKAYMESSYMATSALFRADSYRGDCLAVITKIDDSGIYLDQTIFYPRSGGQSGDTGALVLQDETRLEIGETHKASFPGATPDDVVHLPLPGQEAALSRLTVGMHVRAEIDWARRYNHMRLHTACHLVCALVPYPVDGCGITGDTARLDFVTLDPIDKVQIGASLAELIATESPVKIGLILDEDLKARPELIRSMSVSPPVGYGSVRLVTIGDIDIQPCGGTHVLNTSEIGTVRVTKIEKKTARTRRITIKLD</sequence>
<dbReference type="Gene3D" id="2.40.30.130">
    <property type="match status" value="1"/>
</dbReference>
<dbReference type="InterPro" id="IPR018163">
    <property type="entry name" value="Thr/Ala-tRNA-synth_IIc_edit"/>
</dbReference>
<dbReference type="PANTHER" id="PTHR43462:SF1">
    <property type="entry name" value="ALANYL-TRNA EDITING PROTEIN AARSD1"/>
    <property type="match status" value="1"/>
</dbReference>
<dbReference type="RefSeq" id="WP_254785306.1">
    <property type="nucleotide sequence ID" value="NZ_RBPB01000314.1"/>
</dbReference>
<evidence type="ECO:0000256" key="2">
    <source>
        <dbReference type="ARBA" id="ARBA00004496"/>
    </source>
</evidence>
<dbReference type="InterPro" id="IPR051335">
    <property type="entry name" value="Alanyl-tRNA_Editing_Enzymes"/>
</dbReference>
<evidence type="ECO:0000256" key="3">
    <source>
        <dbReference type="ARBA" id="ARBA00017959"/>
    </source>
</evidence>
<dbReference type="InterPro" id="IPR018164">
    <property type="entry name" value="Ala-tRNA-synth_IIc_N"/>
</dbReference>
<dbReference type="PANTHER" id="PTHR43462">
    <property type="entry name" value="ALANYL-TRNA EDITING PROTEIN"/>
    <property type="match status" value="1"/>
</dbReference>
<dbReference type="EMBL" id="RBPL01000011">
    <property type="protein sequence ID" value="RMO02738.1"/>
    <property type="molecule type" value="Genomic_DNA"/>
</dbReference>
<dbReference type="InterPro" id="IPR012947">
    <property type="entry name" value="tRNA_SAD"/>
</dbReference>
<evidence type="ECO:0000313" key="8">
    <source>
        <dbReference type="EMBL" id="RMO02738.1"/>
    </source>
</evidence>
<comment type="cofactor">
    <cofactor evidence="1">
        <name>Zn(2+)</name>
        <dbReference type="ChEBI" id="CHEBI:29105"/>
    </cofactor>
</comment>
<protein>
    <recommendedName>
        <fullName evidence="3">Alanine--tRNA ligase</fullName>
    </recommendedName>
    <alternativeName>
        <fullName evidence="6">Alanyl-tRNA synthetase</fullName>
    </alternativeName>
</protein>
<name>A0A3M3S2H5_9PSED</name>
<keyword evidence="4" id="KW-0479">Metal-binding</keyword>
<dbReference type="InterPro" id="IPR009000">
    <property type="entry name" value="Transl_B-barrel_sf"/>
</dbReference>